<proteinExistence type="inferred from homology"/>
<dbReference type="Pfam" id="PF04316">
    <property type="entry name" value="FlgM"/>
    <property type="match status" value="1"/>
</dbReference>
<dbReference type="Proteomes" id="UP000023561">
    <property type="component" value="Unassembled WGS sequence"/>
</dbReference>
<evidence type="ECO:0000256" key="2">
    <source>
        <dbReference type="ARBA" id="ARBA00017823"/>
    </source>
</evidence>
<evidence type="ECO:0000256" key="6">
    <source>
        <dbReference type="ARBA" id="ARBA00023163"/>
    </source>
</evidence>
<organism evidence="8 9">
    <name type="scientific">Parageobacillus caldoxylosilyticus NBRC 107762</name>
    <dbReference type="NCBI Taxonomy" id="1220594"/>
    <lineage>
        <taxon>Bacteria</taxon>
        <taxon>Bacillati</taxon>
        <taxon>Bacillota</taxon>
        <taxon>Bacilli</taxon>
        <taxon>Bacillales</taxon>
        <taxon>Anoxybacillaceae</taxon>
        <taxon>Saccharococcus</taxon>
    </lineage>
</organism>
<keyword evidence="8" id="KW-0969">Cilium</keyword>
<dbReference type="GO" id="GO:0045892">
    <property type="term" value="P:negative regulation of DNA-templated transcription"/>
    <property type="evidence" value="ECO:0007669"/>
    <property type="project" value="InterPro"/>
</dbReference>
<evidence type="ECO:0000313" key="9">
    <source>
        <dbReference type="Proteomes" id="UP000023561"/>
    </source>
</evidence>
<dbReference type="InterPro" id="IPR035890">
    <property type="entry name" value="Anti-sigma-28_factor_FlgM_sf"/>
</dbReference>
<dbReference type="InterPro" id="IPR007412">
    <property type="entry name" value="FlgM"/>
</dbReference>
<dbReference type="EMBL" id="BAWO01000015">
    <property type="protein sequence ID" value="GAJ39265.1"/>
    <property type="molecule type" value="Genomic_DNA"/>
</dbReference>
<keyword evidence="8" id="KW-0966">Cell projection</keyword>
<accession>A0A023DD77</accession>
<feature type="domain" description="Anti-sigma-28 factor FlgM C-terminal" evidence="7">
    <location>
        <begin position="32"/>
        <end position="82"/>
    </location>
</feature>
<dbReference type="RefSeq" id="WP_042408115.1">
    <property type="nucleotide sequence ID" value="NZ_BAWO01000015.1"/>
</dbReference>
<evidence type="ECO:0000256" key="5">
    <source>
        <dbReference type="ARBA" id="ARBA00023015"/>
    </source>
</evidence>
<name>A0A023DD77_9BACL</name>
<reference evidence="8 9" key="1">
    <citation type="submission" date="2014-04" db="EMBL/GenBank/DDBJ databases">
        <title>Whole genome shotgun sequence of Geobacillus caldoxylosilyticus NBRC 107762.</title>
        <authorList>
            <person name="Hosoyama A."/>
            <person name="Hosoyama Y."/>
            <person name="Katano-Makiyama Y."/>
            <person name="Tsuchikane K."/>
            <person name="Ohji S."/>
            <person name="Ichikawa N."/>
            <person name="Yamazoe A."/>
            <person name="Fujita N."/>
        </authorList>
    </citation>
    <scope>NUCLEOTIDE SEQUENCE [LARGE SCALE GENOMIC DNA]</scope>
    <source>
        <strain evidence="8 9">NBRC 107762</strain>
    </source>
</reference>
<gene>
    <name evidence="8" type="primary">flgM</name>
    <name evidence="8" type="ORF">GCA01S_015_00110</name>
</gene>
<evidence type="ECO:0000256" key="1">
    <source>
        <dbReference type="ARBA" id="ARBA00005322"/>
    </source>
</evidence>
<evidence type="ECO:0000259" key="7">
    <source>
        <dbReference type="Pfam" id="PF04316"/>
    </source>
</evidence>
<keyword evidence="6" id="KW-0804">Transcription</keyword>
<keyword evidence="8" id="KW-0282">Flagellum</keyword>
<dbReference type="NCBIfam" id="TIGR03824">
    <property type="entry name" value="FlgM_jcvi"/>
    <property type="match status" value="1"/>
</dbReference>
<dbReference type="AlphaFoldDB" id="A0A023DD77"/>
<dbReference type="OrthoDB" id="2991036at2"/>
<dbReference type="GO" id="GO:0044781">
    <property type="term" value="P:bacterial-type flagellum organization"/>
    <property type="evidence" value="ECO:0007669"/>
    <property type="project" value="UniProtKB-KW"/>
</dbReference>
<dbReference type="InterPro" id="IPR031316">
    <property type="entry name" value="FlgM_C"/>
</dbReference>
<sequence length="87" mass="10354">MKIHHVGPMNVNPYERQFNKVERQVPSVRKKDRVEISEAAKELQEAAKWERARQEKVEKLKQQVQNGTYTIDPKAIAKSMIQYYRKQ</sequence>
<dbReference type="SUPFAM" id="SSF101498">
    <property type="entry name" value="Anti-sigma factor FlgM"/>
    <property type="match status" value="1"/>
</dbReference>
<comment type="caution">
    <text evidence="8">The sequence shown here is derived from an EMBL/GenBank/DDBJ whole genome shotgun (WGS) entry which is preliminary data.</text>
</comment>
<keyword evidence="3" id="KW-0678">Repressor</keyword>
<keyword evidence="9" id="KW-1185">Reference proteome</keyword>
<keyword evidence="4" id="KW-1005">Bacterial flagellum biogenesis</keyword>
<keyword evidence="5" id="KW-0805">Transcription regulation</keyword>
<protein>
    <recommendedName>
        <fullName evidence="2">Negative regulator of flagellin synthesis</fullName>
    </recommendedName>
</protein>
<evidence type="ECO:0000256" key="3">
    <source>
        <dbReference type="ARBA" id="ARBA00022491"/>
    </source>
</evidence>
<evidence type="ECO:0000256" key="4">
    <source>
        <dbReference type="ARBA" id="ARBA00022795"/>
    </source>
</evidence>
<evidence type="ECO:0000313" key="8">
    <source>
        <dbReference type="EMBL" id="GAJ39265.1"/>
    </source>
</evidence>
<comment type="similarity">
    <text evidence="1">Belongs to the FlgM family.</text>
</comment>